<protein>
    <submittedName>
        <fullName evidence="3">Actin cytoskeleton-regulatory complex protein PAN1-like</fullName>
    </submittedName>
</protein>
<feature type="compositionally biased region" description="Pro residues" evidence="1">
    <location>
        <begin position="45"/>
        <end position="58"/>
    </location>
</feature>
<dbReference type="InterPro" id="IPR055513">
    <property type="entry name" value="DUF7086"/>
</dbReference>
<dbReference type="Proteomes" id="UP000327157">
    <property type="component" value="Chromosome 4"/>
</dbReference>
<name>A0A5N5H7S7_9ROSA</name>
<sequence length="291" mass="32926">MAKTPTKTAAKETVKSSEKTPTKPPKVDEEHDDFLKLSLSTGHNPPTPTNPHQPPPPTNFYQPPLLVTTPSQPLSLFAQAVPQVPPPPLIQYHLSHLPHNPPSAPHHETSGPSRPTRARRSPVQTLKQGKSEDIPAPFPWATTKRATVHNLDYLLSNGMNTINGHMQCKKCYQSYEIHYNLRQKFKEIAGYISKHKCNMHDRAPADWMNPTLPNCKFCDQNNCMKPVISKKRSINWLFLLLGQMLGCCKLSELKYFCKHTKNHRTGAKDRVLYLTYLGLCKQLDPNGPFEI</sequence>
<proteinExistence type="predicted"/>
<evidence type="ECO:0000313" key="4">
    <source>
        <dbReference type="Proteomes" id="UP000327157"/>
    </source>
</evidence>
<evidence type="ECO:0000313" key="3">
    <source>
        <dbReference type="EMBL" id="KAB2622221.1"/>
    </source>
</evidence>
<organism evidence="3 4">
    <name type="scientific">Pyrus ussuriensis x Pyrus communis</name>
    <dbReference type="NCBI Taxonomy" id="2448454"/>
    <lineage>
        <taxon>Eukaryota</taxon>
        <taxon>Viridiplantae</taxon>
        <taxon>Streptophyta</taxon>
        <taxon>Embryophyta</taxon>
        <taxon>Tracheophyta</taxon>
        <taxon>Spermatophyta</taxon>
        <taxon>Magnoliopsida</taxon>
        <taxon>eudicotyledons</taxon>
        <taxon>Gunneridae</taxon>
        <taxon>Pentapetalae</taxon>
        <taxon>rosids</taxon>
        <taxon>fabids</taxon>
        <taxon>Rosales</taxon>
        <taxon>Rosaceae</taxon>
        <taxon>Amygdaloideae</taxon>
        <taxon>Maleae</taxon>
        <taxon>Pyrus</taxon>
    </lineage>
</organism>
<dbReference type="OrthoDB" id="1900495at2759"/>
<reference evidence="3 4" key="1">
    <citation type="submission" date="2019-09" db="EMBL/GenBank/DDBJ databases">
        <authorList>
            <person name="Ou C."/>
        </authorList>
    </citation>
    <scope>NUCLEOTIDE SEQUENCE [LARGE SCALE GENOMIC DNA]</scope>
    <source>
        <strain evidence="3">S2</strain>
        <tissue evidence="3">Leaf</tissue>
    </source>
</reference>
<reference evidence="3 4" key="3">
    <citation type="submission" date="2019-11" db="EMBL/GenBank/DDBJ databases">
        <title>A de novo genome assembly of a pear dwarfing rootstock.</title>
        <authorList>
            <person name="Wang F."/>
            <person name="Wang J."/>
            <person name="Li S."/>
            <person name="Zhang Y."/>
            <person name="Fang M."/>
            <person name="Ma L."/>
            <person name="Zhao Y."/>
            <person name="Jiang S."/>
        </authorList>
    </citation>
    <scope>NUCLEOTIDE SEQUENCE [LARGE SCALE GENOMIC DNA]</scope>
    <source>
        <strain evidence="3">S2</strain>
        <tissue evidence="3">Leaf</tissue>
    </source>
</reference>
<feature type="region of interest" description="Disordered" evidence="1">
    <location>
        <begin position="92"/>
        <end position="138"/>
    </location>
</feature>
<dbReference type="PANTHER" id="PTHR34272">
    <property type="entry name" value="EXPRESSED PROTEIN"/>
    <property type="match status" value="1"/>
</dbReference>
<comment type="caution">
    <text evidence="3">The sequence shown here is derived from an EMBL/GenBank/DDBJ whole genome shotgun (WGS) entry which is preliminary data.</text>
</comment>
<feature type="domain" description="DUF7086" evidence="2">
    <location>
        <begin position="151"/>
        <end position="283"/>
    </location>
</feature>
<dbReference type="Pfam" id="PF23324">
    <property type="entry name" value="DUF7086"/>
    <property type="match status" value="1"/>
</dbReference>
<evidence type="ECO:0000256" key="1">
    <source>
        <dbReference type="SAM" id="MobiDB-lite"/>
    </source>
</evidence>
<evidence type="ECO:0000259" key="2">
    <source>
        <dbReference type="Pfam" id="PF23324"/>
    </source>
</evidence>
<reference evidence="4" key="2">
    <citation type="submission" date="2019-10" db="EMBL/GenBank/DDBJ databases">
        <title>A de novo genome assembly of a pear dwarfing rootstock.</title>
        <authorList>
            <person name="Wang F."/>
            <person name="Wang J."/>
            <person name="Li S."/>
            <person name="Zhang Y."/>
            <person name="Fang M."/>
            <person name="Ma L."/>
            <person name="Zhao Y."/>
            <person name="Jiang S."/>
        </authorList>
    </citation>
    <scope>NUCLEOTIDE SEQUENCE [LARGE SCALE GENOMIC DNA]</scope>
</reference>
<dbReference type="EMBL" id="SMOL01000231">
    <property type="protein sequence ID" value="KAB2622221.1"/>
    <property type="molecule type" value="Genomic_DNA"/>
</dbReference>
<dbReference type="PANTHER" id="PTHR34272:SF1">
    <property type="entry name" value="EXPRESSED PROTEIN"/>
    <property type="match status" value="1"/>
</dbReference>
<feature type="compositionally biased region" description="Basic and acidic residues" evidence="1">
    <location>
        <begin position="9"/>
        <end position="35"/>
    </location>
</feature>
<keyword evidence="4" id="KW-1185">Reference proteome</keyword>
<gene>
    <name evidence="3" type="ORF">D8674_024403</name>
</gene>
<dbReference type="AlphaFoldDB" id="A0A5N5H7S7"/>
<feature type="region of interest" description="Disordered" evidence="1">
    <location>
        <begin position="1"/>
        <end position="67"/>
    </location>
</feature>
<accession>A0A5N5H7S7</accession>